<feature type="region of interest" description="Disordered" evidence="1">
    <location>
        <begin position="21"/>
        <end position="43"/>
    </location>
</feature>
<dbReference type="GO" id="GO:0016042">
    <property type="term" value="P:lipid catabolic process"/>
    <property type="evidence" value="ECO:0007669"/>
    <property type="project" value="InterPro"/>
</dbReference>
<dbReference type="PIRSF" id="PIRSF029171">
    <property type="entry name" value="Esterase_LipA"/>
    <property type="match status" value="1"/>
</dbReference>
<accession>A0A417Z492</accession>
<dbReference type="PANTHER" id="PTHR34853">
    <property type="match status" value="1"/>
</dbReference>
<dbReference type="InterPro" id="IPR029058">
    <property type="entry name" value="AB_hydrolase_fold"/>
</dbReference>
<dbReference type="PANTHER" id="PTHR34853:SF1">
    <property type="entry name" value="LIPASE 5"/>
    <property type="match status" value="1"/>
</dbReference>
<evidence type="ECO:0000313" key="2">
    <source>
        <dbReference type="EMBL" id="RHW45517.1"/>
    </source>
</evidence>
<organism evidence="2 3">
    <name type="scientific">Dermacoccus abyssi</name>
    <dbReference type="NCBI Taxonomy" id="322596"/>
    <lineage>
        <taxon>Bacteria</taxon>
        <taxon>Bacillati</taxon>
        <taxon>Actinomycetota</taxon>
        <taxon>Actinomycetes</taxon>
        <taxon>Micrococcales</taxon>
        <taxon>Dermacoccaceae</taxon>
        <taxon>Dermacoccus</taxon>
    </lineage>
</organism>
<dbReference type="InterPro" id="IPR005152">
    <property type="entry name" value="Lipase_secreted"/>
</dbReference>
<evidence type="ECO:0000313" key="3">
    <source>
        <dbReference type="Proteomes" id="UP000285376"/>
    </source>
</evidence>
<keyword evidence="2" id="KW-0378">Hydrolase</keyword>
<dbReference type="Gene3D" id="1.10.260.130">
    <property type="match status" value="1"/>
</dbReference>
<dbReference type="AlphaFoldDB" id="A0A417Z492"/>
<dbReference type="Pfam" id="PF03583">
    <property type="entry name" value="LIP"/>
    <property type="match status" value="1"/>
</dbReference>
<reference evidence="2 3" key="1">
    <citation type="submission" date="2018-08" db="EMBL/GenBank/DDBJ databases">
        <title>Whole genome sequence analysis of Dermacoccus abyssi bacteria isolated from Deep Mariana trench Micromonospora spp reveals genes involved in the environmental adaptation and production of secondary metabolites.</title>
        <authorList>
            <person name="Abdel-Mageed W.M."/>
            <person name="Lehri B."/>
            <person name="Nouioui I."/>
            <person name="Goodfellow I."/>
            <person name="Jaspars M."/>
            <person name="Karlyshev A."/>
        </authorList>
    </citation>
    <scope>NUCLEOTIDE SEQUENCE [LARGE SCALE GENOMIC DNA]</scope>
    <source>
        <strain evidence="2 3">MT1.1</strain>
    </source>
</reference>
<proteinExistence type="predicted"/>
<name>A0A417Z492_9MICO</name>
<feature type="compositionally biased region" description="Basic and acidic residues" evidence="1">
    <location>
        <begin position="28"/>
        <end position="43"/>
    </location>
</feature>
<evidence type="ECO:0000256" key="1">
    <source>
        <dbReference type="SAM" id="MobiDB-lite"/>
    </source>
</evidence>
<dbReference type="GO" id="GO:0004806">
    <property type="term" value="F:triacylglycerol lipase activity"/>
    <property type="evidence" value="ECO:0007669"/>
    <property type="project" value="InterPro"/>
</dbReference>
<comment type="caution">
    <text evidence="2">The sequence shown here is derived from an EMBL/GenBank/DDBJ whole genome shotgun (WGS) entry which is preliminary data.</text>
</comment>
<protein>
    <submittedName>
        <fullName evidence="2">Alpha/beta fold hydrolase</fullName>
    </submittedName>
</protein>
<dbReference type="Gene3D" id="3.40.50.1820">
    <property type="entry name" value="alpha/beta hydrolase"/>
    <property type="match status" value="1"/>
</dbReference>
<dbReference type="SUPFAM" id="SSF53474">
    <property type="entry name" value="alpha/beta-Hydrolases"/>
    <property type="match status" value="1"/>
</dbReference>
<gene>
    <name evidence="2" type="ORF">D1832_09005</name>
</gene>
<dbReference type="EMBL" id="QWLM01000009">
    <property type="protein sequence ID" value="RHW45517.1"/>
    <property type="molecule type" value="Genomic_DNA"/>
</dbReference>
<dbReference type="Proteomes" id="UP000285376">
    <property type="component" value="Unassembled WGS sequence"/>
</dbReference>
<sequence>MSRAFSIGVRRPDRSAVCPRLRRARRSRGPERADAARSTPRDGRATFFEFREGAQSGHRAGYCDVNHTPNEGPAMRPSRFTAALGLSCAASLGLGVTTTATASSASAATGDFYTPPAAVPAQPGTLMKSEKFFTGLNMWGNTTRIMYSSKDDNGQPTAVTGAYIEPWAAWKGPGPRPVVVYGVGTIGQGDQCAPSRMMASSINLSTPGSLGVNYETQGMNNLLAKGVAVVVTDYIGLGTPGRPHTYMNRDDQAHAMLDAARVASKVPGATVKANSKVATYGYSQGGGASAAAVEAAPTYAPDLDVAAAYVGAPPADLQKVLAGVDGSPIAGVIGYFINGAASSSAAVKAFADESVNATGKTMLSRTSGQCTVDTVVSYGYRKTSDFTATGEPIAAVIARSEEVTGFVRAQRTGTMKPTAAVRVATGVADDVVPHAQSKQLALDWCGKGANVTYAPIPGLSLGPKSLLNHANPMLADQLTARDWVVQRLSGAPATGNCSTAAGLK</sequence>